<feature type="transmembrane region" description="Helical" evidence="3">
    <location>
        <begin position="833"/>
        <end position="853"/>
    </location>
</feature>
<evidence type="ECO:0000313" key="5">
    <source>
        <dbReference type="EMBL" id="KAB9049540.1"/>
    </source>
</evidence>
<dbReference type="InterPro" id="IPR036770">
    <property type="entry name" value="Ankyrin_rpt-contain_sf"/>
</dbReference>
<dbReference type="InterPro" id="IPR002110">
    <property type="entry name" value="Ankyrin_rpt"/>
</dbReference>
<feature type="region of interest" description="Disordered" evidence="2">
    <location>
        <begin position="151"/>
        <end position="180"/>
    </location>
</feature>
<dbReference type="PROSITE" id="PS50088">
    <property type="entry name" value="ANK_REPEAT"/>
    <property type="match status" value="1"/>
</dbReference>
<dbReference type="Pfam" id="PF12796">
    <property type="entry name" value="Ank_2"/>
    <property type="match status" value="3"/>
</dbReference>
<feature type="transmembrane region" description="Helical" evidence="3">
    <location>
        <begin position="748"/>
        <end position="768"/>
    </location>
</feature>
<organism evidence="5 6">
    <name type="scientific">Carpinus fangiana</name>
    <dbReference type="NCBI Taxonomy" id="176857"/>
    <lineage>
        <taxon>Eukaryota</taxon>
        <taxon>Viridiplantae</taxon>
        <taxon>Streptophyta</taxon>
        <taxon>Embryophyta</taxon>
        <taxon>Tracheophyta</taxon>
        <taxon>Spermatophyta</taxon>
        <taxon>Magnoliopsida</taxon>
        <taxon>eudicotyledons</taxon>
        <taxon>Gunneridae</taxon>
        <taxon>Pentapetalae</taxon>
        <taxon>rosids</taxon>
        <taxon>fabids</taxon>
        <taxon>Fagales</taxon>
        <taxon>Betulaceae</taxon>
        <taxon>Carpinus</taxon>
    </lineage>
</organism>
<dbReference type="Proteomes" id="UP000327013">
    <property type="component" value="Unassembled WGS sequence"/>
</dbReference>
<feature type="transmembrane region" description="Helical" evidence="3">
    <location>
        <begin position="501"/>
        <end position="524"/>
    </location>
</feature>
<dbReference type="SUPFAM" id="SSF48403">
    <property type="entry name" value="Ankyrin repeat"/>
    <property type="match status" value="3"/>
</dbReference>
<keyword evidence="1" id="KW-0040">ANK repeat</keyword>
<accession>A0A5N6L5U2</accession>
<proteinExistence type="predicted"/>
<dbReference type="InterPro" id="IPR026961">
    <property type="entry name" value="PGG_dom"/>
</dbReference>
<evidence type="ECO:0000259" key="4">
    <source>
        <dbReference type="Pfam" id="PF13962"/>
    </source>
</evidence>
<evidence type="ECO:0000256" key="3">
    <source>
        <dbReference type="SAM" id="Phobius"/>
    </source>
</evidence>
<evidence type="ECO:0000256" key="2">
    <source>
        <dbReference type="SAM" id="MobiDB-lite"/>
    </source>
</evidence>
<comment type="caution">
    <text evidence="5">The sequence shown here is derived from an EMBL/GenBank/DDBJ whole genome shotgun (WGS) entry which is preliminary data.</text>
</comment>
<evidence type="ECO:0000313" key="6">
    <source>
        <dbReference type="Proteomes" id="UP000327013"/>
    </source>
</evidence>
<evidence type="ECO:0000256" key="1">
    <source>
        <dbReference type="PROSITE-ProRule" id="PRU00023"/>
    </source>
</evidence>
<dbReference type="PANTHER" id="PTHR24177">
    <property type="entry name" value="CASKIN"/>
    <property type="match status" value="1"/>
</dbReference>
<sequence length="905" mass="100765">MEIGEEIEITEFNKEEFFDMAAKGEWNKVVDIYRKFPEAHKAKSRSSGDTAVHIAVSQQGKEEIVKQLVDQIRSPKGGGKEALEIKNNQGNTPLHVAVSTGNVRMCECIAQAYPSLVGVGNANRQTPIFLALQDGKQDIFLTLVWKAAEGDTPEKDGKEGKEEKDGKDGKEGKEEKDGKDITEESMISNVLFQMAVKGKWEEVVNIYQWTPLAHKVKITKSGDTALHIAVSHGNEEIVEQLIAEIISPQGGSKEALKIRNKIGNTALHVAASMGSVGMCQCIAKVDPLLVGVRNEDGETPFFLAAVHGKKEAFLRLLDVCGSKDTCEVYSRRNNGDTILHVAVNGDYFDLAYQIIHLYPKLVDSVDEDGFAPLHLLAGNPSNFKSASNLGLCTSIIYQYCIFVGQLQVDPKIKDASSDQPANDEHIPKCLESIFTTTCIDTIPDGSDQVTNGARERQLFPHNYVTCFEFLKLSYKAVLVIFGLGSQVTNRARRRQLFPLNYVAVFEFLKLLFKPVLFVLGLGYAQMKQIVDMKQKHTWSVQILNELVTRASSYEYIYGNTGTTPSPEWESRADEIGRQFSSGEGREGEDKNEEGKGIRKVVETPILIAAKNGITEIVEKILEHFPFAIDDVNKEKKNIVLLAVENRQSHIYKFLLEQKNMRGSEFQAVDNEGNSALHLAAKFGEYNIASAMSKLQWDFKWYEFVKESRPPSFFPRYNRQHKTPEDLFTETHKELVEQRDELLIKTSESCSIIAGLIATVAFATSVTVPGGVNQNSGTPMLVNEPAFNVFAISSLVALFFSIMAVVTFHVAILKSRCQKQVMGSTSIKFLVGSTSLLVSIAAMLISFCAGHYLMLRDKLRHAAIPMYAVAGLPIMFYTMVLFSFYFDLIRANFNKVPARTYKADSL</sequence>
<keyword evidence="3" id="KW-0812">Transmembrane</keyword>
<keyword evidence="6" id="KW-1185">Reference proteome</keyword>
<dbReference type="Pfam" id="PF13962">
    <property type="entry name" value="PGG"/>
    <property type="match status" value="1"/>
</dbReference>
<dbReference type="Gene3D" id="1.25.40.20">
    <property type="entry name" value="Ankyrin repeat-containing domain"/>
    <property type="match status" value="4"/>
</dbReference>
<dbReference type="PANTHER" id="PTHR24177:SF103">
    <property type="entry name" value="PGG DOMAIN-CONTAINING PROTEIN"/>
    <property type="match status" value="1"/>
</dbReference>
<keyword evidence="3" id="KW-1133">Transmembrane helix</keyword>
<protein>
    <recommendedName>
        <fullName evidence="4">PGG domain-containing protein</fullName>
    </recommendedName>
</protein>
<reference evidence="5 6" key="1">
    <citation type="submission" date="2019-06" db="EMBL/GenBank/DDBJ databases">
        <title>A chromosomal-level reference genome of Carpinus fangiana (Coryloideae, Betulaceae).</title>
        <authorList>
            <person name="Yang X."/>
            <person name="Wang Z."/>
            <person name="Zhang L."/>
            <person name="Hao G."/>
            <person name="Liu J."/>
            <person name="Yang Y."/>
        </authorList>
    </citation>
    <scope>NUCLEOTIDE SEQUENCE [LARGE SCALE GENOMIC DNA]</scope>
    <source>
        <strain evidence="5">Cfa_2016G</strain>
        <tissue evidence="5">Leaf</tissue>
    </source>
</reference>
<dbReference type="AlphaFoldDB" id="A0A5N6L5U2"/>
<feature type="repeat" description="ANK" evidence="1">
    <location>
        <begin position="221"/>
        <end position="242"/>
    </location>
</feature>
<feature type="transmembrane region" description="Helical" evidence="3">
    <location>
        <begin position="788"/>
        <end position="812"/>
    </location>
</feature>
<gene>
    <name evidence="5" type="ORF">FH972_026940</name>
</gene>
<dbReference type="GO" id="GO:0016020">
    <property type="term" value="C:membrane"/>
    <property type="evidence" value="ECO:0007669"/>
    <property type="project" value="TreeGrafter"/>
</dbReference>
<dbReference type="SMART" id="SM00248">
    <property type="entry name" value="ANK"/>
    <property type="match status" value="8"/>
</dbReference>
<name>A0A5N6L5U2_9ROSI</name>
<feature type="domain" description="PGG" evidence="4">
    <location>
        <begin position="742"/>
        <end position="852"/>
    </location>
</feature>
<feature type="transmembrane region" description="Helical" evidence="3">
    <location>
        <begin position="865"/>
        <end position="885"/>
    </location>
</feature>
<dbReference type="EMBL" id="VIBQ01000148">
    <property type="protein sequence ID" value="KAB9049540.1"/>
    <property type="molecule type" value="Genomic_DNA"/>
</dbReference>
<dbReference type="OrthoDB" id="1868897at2759"/>
<keyword evidence="3" id="KW-0472">Membrane</keyword>
<dbReference type="PROSITE" id="PS50297">
    <property type="entry name" value="ANK_REP_REGION"/>
    <property type="match status" value="1"/>
</dbReference>